<dbReference type="PANTHER" id="PTHR43581:SF2">
    <property type="entry name" value="EXCINUCLEASE ATPASE SUBUNIT"/>
    <property type="match status" value="1"/>
</dbReference>
<feature type="domain" description="ATPase AAA-type core" evidence="1">
    <location>
        <begin position="115"/>
        <end position="241"/>
    </location>
</feature>
<evidence type="ECO:0000313" key="2">
    <source>
        <dbReference type="EMBL" id="OHT23356.1"/>
    </source>
</evidence>
<dbReference type="Proteomes" id="UP000179588">
    <property type="component" value="Unassembled WGS sequence"/>
</dbReference>
<gene>
    <name evidence="2" type="ORF">A3Q29_21085</name>
</gene>
<dbReference type="AlphaFoldDB" id="A0A1S1HPM0"/>
<dbReference type="PANTHER" id="PTHR43581">
    <property type="entry name" value="ATP/GTP PHOSPHATASE"/>
    <property type="match status" value="1"/>
</dbReference>
<accession>A0A1S1HPM0</accession>
<dbReference type="GO" id="GO:0016887">
    <property type="term" value="F:ATP hydrolysis activity"/>
    <property type="evidence" value="ECO:0007669"/>
    <property type="project" value="InterPro"/>
</dbReference>
<dbReference type="InterPro" id="IPR003959">
    <property type="entry name" value="ATPase_AAA_core"/>
</dbReference>
<dbReference type="Pfam" id="PF13304">
    <property type="entry name" value="AAA_21"/>
    <property type="match status" value="1"/>
</dbReference>
<comment type="caution">
    <text evidence="2">The sequence shown here is derived from an EMBL/GenBank/DDBJ whole genome shotgun (WGS) entry which is preliminary data.</text>
</comment>
<dbReference type="Gene3D" id="3.40.50.300">
    <property type="entry name" value="P-loop containing nucleotide triphosphate hydrolases"/>
    <property type="match status" value="1"/>
</dbReference>
<name>A0A1S1HPM0_PROST</name>
<evidence type="ECO:0000259" key="1">
    <source>
        <dbReference type="Pfam" id="PF13304"/>
    </source>
</evidence>
<dbReference type="InterPro" id="IPR027417">
    <property type="entry name" value="P-loop_NTPase"/>
</dbReference>
<reference evidence="2 3" key="1">
    <citation type="submission" date="2016-03" db="EMBL/GenBank/DDBJ databases">
        <title>Genome sequence of Providencia stuartii strain, isolated from the salivary glands of larval Lucilia sericata.</title>
        <authorList>
            <person name="Yuan Y."/>
            <person name="Zhang Y."/>
            <person name="Fu S."/>
            <person name="Crippen T.L."/>
            <person name="Visi D."/>
            <person name="Benbow M.E."/>
            <person name="Allen M."/>
            <person name="Tomberlin J.K."/>
            <person name="Sze S.-H."/>
            <person name="Tarone A.M."/>
        </authorList>
    </citation>
    <scope>NUCLEOTIDE SEQUENCE [LARGE SCALE GENOMIC DNA]</scope>
    <source>
        <strain evidence="2 3">Crippen</strain>
    </source>
</reference>
<protein>
    <recommendedName>
        <fullName evidence="1">ATPase AAA-type core domain-containing protein</fullName>
    </recommendedName>
</protein>
<evidence type="ECO:0000313" key="3">
    <source>
        <dbReference type="Proteomes" id="UP000179588"/>
    </source>
</evidence>
<proteinExistence type="predicted"/>
<dbReference type="GO" id="GO:0005524">
    <property type="term" value="F:ATP binding"/>
    <property type="evidence" value="ECO:0007669"/>
    <property type="project" value="InterPro"/>
</dbReference>
<dbReference type="SUPFAM" id="SSF52540">
    <property type="entry name" value="P-loop containing nucleoside triphosphate hydrolases"/>
    <property type="match status" value="1"/>
</dbReference>
<dbReference type="InterPro" id="IPR051396">
    <property type="entry name" value="Bact_Antivir_Def_Nuclease"/>
</dbReference>
<sequence>MIFSWPNRKKSNSLSKTLNYLGYKDEISIRFKYIGGSVIKRIIEQKSIREHSSLFIQSTLTQKKISEKEIIRYKTRELEYYLKNRYYDGEEQVNLNYITDDSKMKDLLESVTNSPWLHSSRVLNVKLKGTSTSFDKNLVLSIDLVNLIHSGLLKIDKISLKKISSKEPFDIEHASSGEQSIIMNILGISSLIKDNSLILIDEPEVCLHPEWQEKYIQLIIDVFKNQRKCHFIIATHSPQIIANLSEKNCFITSIENGICKNSKEYINQSADYQLATLFNAPGFKNEYLSRVSLSLLSKIMANKSIDNDDLNVMKTLLSVKENLSKDDPILSLIISLEEMVNYYA</sequence>
<dbReference type="EMBL" id="LVIE01000186">
    <property type="protein sequence ID" value="OHT23356.1"/>
    <property type="molecule type" value="Genomic_DNA"/>
</dbReference>
<keyword evidence="3" id="KW-1185">Reference proteome</keyword>
<organism evidence="2 3">
    <name type="scientific">Providencia stuartii</name>
    <dbReference type="NCBI Taxonomy" id="588"/>
    <lineage>
        <taxon>Bacteria</taxon>
        <taxon>Pseudomonadati</taxon>
        <taxon>Pseudomonadota</taxon>
        <taxon>Gammaproteobacteria</taxon>
        <taxon>Enterobacterales</taxon>
        <taxon>Morganellaceae</taxon>
        <taxon>Providencia</taxon>
    </lineage>
</organism>